<dbReference type="AlphaFoldDB" id="A0AA88A9E1"/>
<name>A0AA88A9E1_FICCA</name>
<evidence type="ECO:0008006" key="4">
    <source>
        <dbReference type="Google" id="ProtNLM"/>
    </source>
</evidence>
<keyword evidence="3" id="KW-1185">Reference proteome</keyword>
<dbReference type="Proteomes" id="UP001187192">
    <property type="component" value="Unassembled WGS sequence"/>
</dbReference>
<dbReference type="EMBL" id="BTGU01000026">
    <property type="protein sequence ID" value="GMN47610.1"/>
    <property type="molecule type" value="Genomic_DNA"/>
</dbReference>
<comment type="caution">
    <text evidence="2">The sequence shown here is derived from an EMBL/GenBank/DDBJ whole genome shotgun (WGS) entry which is preliminary data.</text>
</comment>
<dbReference type="PANTHER" id="PTHR48449:SF1">
    <property type="entry name" value="DUF1985 DOMAIN-CONTAINING PROTEIN"/>
    <property type="match status" value="1"/>
</dbReference>
<evidence type="ECO:0000313" key="2">
    <source>
        <dbReference type="EMBL" id="GMN47610.1"/>
    </source>
</evidence>
<dbReference type="PANTHER" id="PTHR48449">
    <property type="entry name" value="DUF1985 DOMAIN-CONTAINING PROTEIN"/>
    <property type="match status" value="1"/>
</dbReference>
<feature type="compositionally biased region" description="Basic and acidic residues" evidence="1">
    <location>
        <begin position="44"/>
        <end position="93"/>
    </location>
</feature>
<organism evidence="2 3">
    <name type="scientific">Ficus carica</name>
    <name type="common">Common fig</name>
    <dbReference type="NCBI Taxonomy" id="3494"/>
    <lineage>
        <taxon>Eukaryota</taxon>
        <taxon>Viridiplantae</taxon>
        <taxon>Streptophyta</taxon>
        <taxon>Embryophyta</taxon>
        <taxon>Tracheophyta</taxon>
        <taxon>Spermatophyta</taxon>
        <taxon>Magnoliopsida</taxon>
        <taxon>eudicotyledons</taxon>
        <taxon>Gunneridae</taxon>
        <taxon>Pentapetalae</taxon>
        <taxon>rosids</taxon>
        <taxon>fabids</taxon>
        <taxon>Rosales</taxon>
        <taxon>Moraceae</taxon>
        <taxon>Ficeae</taxon>
        <taxon>Ficus</taxon>
    </lineage>
</organism>
<proteinExistence type="predicted"/>
<reference evidence="2" key="1">
    <citation type="submission" date="2023-07" db="EMBL/GenBank/DDBJ databases">
        <title>draft genome sequence of fig (Ficus carica).</title>
        <authorList>
            <person name="Takahashi T."/>
            <person name="Nishimura K."/>
        </authorList>
    </citation>
    <scope>NUCLEOTIDE SEQUENCE</scope>
</reference>
<evidence type="ECO:0000256" key="1">
    <source>
        <dbReference type="SAM" id="MobiDB-lite"/>
    </source>
</evidence>
<protein>
    <recommendedName>
        <fullName evidence="4">DUF1985 domain-containing protein</fullName>
    </recommendedName>
</protein>
<feature type="region of interest" description="Disordered" evidence="1">
    <location>
        <begin position="1"/>
        <end position="93"/>
    </location>
</feature>
<gene>
    <name evidence="2" type="ORF">TIFTF001_016789</name>
</gene>
<sequence>MGEESSKTTQIQSKILESPMSKPMTLTEKNITPEKRSFRVMASAEKRPSREKNPKKLAPEKKRRVPEEGLKRKQGEIEVKESKKAKRTLEENKNSDVEEVLHNIVMRLTDHLGMGSTYLALAVDNQLMSRYFSTLRAVSREHLEVQLSNAKLDNDNGAVKLGLLYMIFCIPLANANSIKIDRNYFALADNLVEFNAFPWGVLS</sequence>
<evidence type="ECO:0000313" key="3">
    <source>
        <dbReference type="Proteomes" id="UP001187192"/>
    </source>
</evidence>
<accession>A0AA88A9E1</accession>